<evidence type="ECO:0000259" key="1">
    <source>
        <dbReference type="Pfam" id="PF00078"/>
    </source>
</evidence>
<dbReference type="Pfam" id="PF00078">
    <property type="entry name" value="RVT_1"/>
    <property type="match status" value="1"/>
</dbReference>
<dbReference type="CDD" id="cd01647">
    <property type="entry name" value="RT_LTR"/>
    <property type="match status" value="1"/>
</dbReference>
<sequence length="99" mass="11257">MIDAIMGHEASTFMDGSLGYNQIRMATIDEELTAFRTPKGVYYYKVIPFGPKHAGATYQRAMQKIFDDMLHNNVECYVDDLVVKSLKRENHPQDLKGGL</sequence>
<evidence type="ECO:0000313" key="3">
    <source>
        <dbReference type="Proteomes" id="UP001454036"/>
    </source>
</evidence>
<comment type="caution">
    <text evidence="2">The sequence shown here is derived from an EMBL/GenBank/DDBJ whole genome shotgun (WGS) entry which is preliminary data.</text>
</comment>
<dbReference type="InterPro" id="IPR043502">
    <property type="entry name" value="DNA/RNA_pol_sf"/>
</dbReference>
<dbReference type="InterPro" id="IPR000477">
    <property type="entry name" value="RT_dom"/>
</dbReference>
<keyword evidence="3" id="KW-1185">Reference proteome</keyword>
<dbReference type="PANTHER" id="PTHR24559:SF439">
    <property type="entry name" value="RETROTRANSPOSON, UNCLASSIFIED-LIKE PROTEIN"/>
    <property type="match status" value="1"/>
</dbReference>
<dbReference type="PANTHER" id="PTHR24559">
    <property type="entry name" value="TRANSPOSON TY3-I GAG-POL POLYPROTEIN"/>
    <property type="match status" value="1"/>
</dbReference>
<name>A0AAV3NRH7_LITER</name>
<dbReference type="Proteomes" id="UP001454036">
    <property type="component" value="Unassembled WGS sequence"/>
</dbReference>
<organism evidence="2 3">
    <name type="scientific">Lithospermum erythrorhizon</name>
    <name type="common">Purple gromwell</name>
    <name type="synonym">Lithospermum officinale var. erythrorhizon</name>
    <dbReference type="NCBI Taxonomy" id="34254"/>
    <lineage>
        <taxon>Eukaryota</taxon>
        <taxon>Viridiplantae</taxon>
        <taxon>Streptophyta</taxon>
        <taxon>Embryophyta</taxon>
        <taxon>Tracheophyta</taxon>
        <taxon>Spermatophyta</taxon>
        <taxon>Magnoliopsida</taxon>
        <taxon>eudicotyledons</taxon>
        <taxon>Gunneridae</taxon>
        <taxon>Pentapetalae</taxon>
        <taxon>asterids</taxon>
        <taxon>lamiids</taxon>
        <taxon>Boraginales</taxon>
        <taxon>Boraginaceae</taxon>
        <taxon>Boraginoideae</taxon>
        <taxon>Lithospermeae</taxon>
        <taxon>Lithospermum</taxon>
    </lineage>
</organism>
<dbReference type="InterPro" id="IPR053134">
    <property type="entry name" value="RNA-dir_DNA_polymerase"/>
</dbReference>
<evidence type="ECO:0000313" key="2">
    <source>
        <dbReference type="EMBL" id="GAA0141578.1"/>
    </source>
</evidence>
<gene>
    <name evidence="2" type="ORF">LIER_02695</name>
</gene>
<dbReference type="EMBL" id="BAABME010000299">
    <property type="protein sequence ID" value="GAA0141578.1"/>
    <property type="molecule type" value="Genomic_DNA"/>
</dbReference>
<dbReference type="Gene3D" id="3.30.70.270">
    <property type="match status" value="1"/>
</dbReference>
<dbReference type="SUPFAM" id="SSF56672">
    <property type="entry name" value="DNA/RNA polymerases"/>
    <property type="match status" value="1"/>
</dbReference>
<reference evidence="2 3" key="1">
    <citation type="submission" date="2024-01" db="EMBL/GenBank/DDBJ databases">
        <title>The complete chloroplast genome sequence of Lithospermum erythrorhizon: insights into the phylogenetic relationship among Boraginaceae species and the maternal lineages of purple gromwells.</title>
        <authorList>
            <person name="Okada T."/>
            <person name="Watanabe K."/>
        </authorList>
    </citation>
    <scope>NUCLEOTIDE SEQUENCE [LARGE SCALE GENOMIC DNA]</scope>
</reference>
<proteinExistence type="predicted"/>
<feature type="domain" description="Reverse transcriptase" evidence="1">
    <location>
        <begin position="8"/>
        <end position="95"/>
    </location>
</feature>
<accession>A0AAV3NRH7</accession>
<protein>
    <recommendedName>
        <fullName evidence="1">Reverse transcriptase domain-containing protein</fullName>
    </recommendedName>
</protein>
<dbReference type="AlphaFoldDB" id="A0AAV3NRH7"/>
<dbReference type="InterPro" id="IPR043128">
    <property type="entry name" value="Rev_trsase/Diguanyl_cyclase"/>
</dbReference>